<dbReference type="RefSeq" id="WP_185448812.1">
    <property type="nucleotide sequence ID" value="NZ_CP043661.1"/>
</dbReference>
<organism evidence="2 3">
    <name type="scientific">Kribbella qitaiheensis</name>
    <dbReference type="NCBI Taxonomy" id="1544730"/>
    <lineage>
        <taxon>Bacteria</taxon>
        <taxon>Bacillati</taxon>
        <taxon>Actinomycetota</taxon>
        <taxon>Actinomycetes</taxon>
        <taxon>Propionibacteriales</taxon>
        <taxon>Kribbellaceae</taxon>
        <taxon>Kribbella</taxon>
    </lineage>
</organism>
<keyword evidence="1" id="KW-0732">Signal</keyword>
<dbReference type="AlphaFoldDB" id="A0A7G6WZW8"/>
<dbReference type="EMBL" id="CP043661">
    <property type="protein sequence ID" value="QNE19533.1"/>
    <property type="molecule type" value="Genomic_DNA"/>
</dbReference>
<reference evidence="2 3" key="2">
    <citation type="journal article" date="2020" name="Microbiol. Resour. Announc.">
        <title>Antarctic desert soil bacteria exhibit high novel natural product potential, evaluated through long-read genome sequencing and comparative genomics.</title>
        <authorList>
            <person name="Benaud N."/>
            <person name="Edwards R.J."/>
            <person name="Amos T.G."/>
            <person name="D'Agostino P.M."/>
            <person name="Gutierrez-Chavez C."/>
            <person name="Montgomery K."/>
            <person name="Nicetic I."/>
            <person name="Ferrari B.C."/>
        </authorList>
    </citation>
    <scope>NUCLEOTIDE SEQUENCE [LARGE SCALE GENOMIC DNA]</scope>
    <source>
        <strain evidence="2 3">SPB151</strain>
    </source>
</reference>
<dbReference type="KEGG" id="kqi:F1D05_18445"/>
<reference evidence="3" key="1">
    <citation type="submission" date="2019-09" db="EMBL/GenBank/DDBJ databases">
        <title>Antimicrobial potential of Antarctic Bacteria.</title>
        <authorList>
            <person name="Benaud N."/>
            <person name="Edwards R.J."/>
            <person name="Ferrari B.C."/>
        </authorList>
    </citation>
    <scope>NUCLEOTIDE SEQUENCE [LARGE SCALE GENOMIC DNA]</scope>
    <source>
        <strain evidence="3">SPB151</strain>
    </source>
</reference>
<accession>A0A7G6WZW8</accession>
<gene>
    <name evidence="2" type="ORF">F1D05_18445</name>
</gene>
<dbReference type="InterPro" id="IPR011043">
    <property type="entry name" value="Gal_Oxase/kelch_b-propeller"/>
</dbReference>
<dbReference type="Proteomes" id="UP000515563">
    <property type="component" value="Chromosome"/>
</dbReference>
<keyword evidence="3" id="KW-1185">Reference proteome</keyword>
<feature type="signal peptide" evidence="1">
    <location>
        <begin position="1"/>
        <end position="23"/>
    </location>
</feature>
<dbReference type="InterPro" id="IPR015943">
    <property type="entry name" value="WD40/YVTN_repeat-like_dom_sf"/>
</dbReference>
<evidence type="ECO:0000256" key="1">
    <source>
        <dbReference type="SAM" id="SignalP"/>
    </source>
</evidence>
<evidence type="ECO:0000313" key="3">
    <source>
        <dbReference type="Proteomes" id="UP000515563"/>
    </source>
</evidence>
<dbReference type="SUPFAM" id="SSF50965">
    <property type="entry name" value="Galactose oxidase, central domain"/>
    <property type="match status" value="1"/>
</dbReference>
<evidence type="ECO:0008006" key="4">
    <source>
        <dbReference type="Google" id="ProtNLM"/>
    </source>
</evidence>
<evidence type="ECO:0000313" key="2">
    <source>
        <dbReference type="EMBL" id="QNE19533.1"/>
    </source>
</evidence>
<proteinExistence type="predicted"/>
<protein>
    <recommendedName>
        <fullName evidence="4">Exo-alpha-sialidase</fullName>
    </recommendedName>
</protein>
<name>A0A7G6WZW8_9ACTN</name>
<sequence length="348" mass="37079">MKLILAAGLTATTLILGTGPALAAPYDWHETPTGLKGFIPYALDSGGGALWTVGALDGENFEPVAARWDGKSWQNTPQPIKVGRFLAVSAQSAGTAWAVGSQQTPGDPSYQDRLLVERWNGKAWKVVPTPTFNDDESRELTALAVQGGQVWTAGLAQSSTFAYRYDGKKWVSVSDPVIARSGYIYDLAAISPTNVWAATFDGLLHYDGRHWQSAKLPGDTSNIVLSSLAVTTANDIWVVGHREDPEFRRRPLAYHYDGKSWTEVATPAEGAELRSVSLIDGQPVAVGETRAGGPYLLAMTAKGFARQPDPAGASNLFTSTTTEGRLWIGGIGDGSGSADSYVGFTKTG</sequence>
<dbReference type="Gene3D" id="2.130.10.10">
    <property type="entry name" value="YVTN repeat-like/Quinoprotein amine dehydrogenase"/>
    <property type="match status" value="1"/>
</dbReference>
<feature type="chain" id="PRO_5028807875" description="Exo-alpha-sialidase" evidence="1">
    <location>
        <begin position="24"/>
        <end position="348"/>
    </location>
</feature>